<evidence type="ECO:0000256" key="1">
    <source>
        <dbReference type="SAM" id="MobiDB-lite"/>
    </source>
</evidence>
<evidence type="ECO:0000313" key="2">
    <source>
        <dbReference type="EMBL" id="THG22068.1"/>
    </source>
</evidence>
<comment type="caution">
    <text evidence="2">The sequence shown here is derived from an EMBL/GenBank/DDBJ whole genome shotgun (WGS) entry which is preliminary data.</text>
</comment>
<dbReference type="AlphaFoldDB" id="A0A4S4EYC4"/>
<protein>
    <submittedName>
        <fullName evidence="2">Uncharacterized protein</fullName>
    </submittedName>
</protein>
<proteinExistence type="predicted"/>
<feature type="region of interest" description="Disordered" evidence="1">
    <location>
        <begin position="287"/>
        <end position="321"/>
    </location>
</feature>
<feature type="compositionally biased region" description="Basic residues" evidence="1">
    <location>
        <begin position="143"/>
        <end position="152"/>
    </location>
</feature>
<accession>A0A4S4EYC4</accession>
<feature type="compositionally biased region" description="Basic residues" evidence="1">
    <location>
        <begin position="72"/>
        <end position="93"/>
    </location>
</feature>
<sequence length="321" mass="36266">MQKKERRRKFHESLLNMLYPPPPSPPHQERDAEEPVNILRDCFNVNNISDELGESGSSSEGEGECGPQKLTRAQRKRLRKKKIKEGASRRRKIIGPLLPTPSDDHDHGDSTSEPQGVRRNVDEESDIGNDKPGEPAACMNQNKLKHRRMAKKQARERSKASITENCHQDCGPCIVGSTVLKICSFFFDNGRKDVCKFYVHSTISDLRSCAEAQSYGEMPTTYKEEHNNKGDDGDKRLGEEEGKMARERIMARLSQRSPTFTLKAPHDVGWSPCARHMGDILSNHLVRGGDFSEEVTSPRMRKPRRGDQSLGEPFFLATPNQ</sequence>
<feature type="compositionally biased region" description="Basic residues" evidence="1">
    <location>
        <begin position="1"/>
        <end position="10"/>
    </location>
</feature>
<dbReference type="EMBL" id="SDRB02000991">
    <property type="protein sequence ID" value="THG22068.1"/>
    <property type="molecule type" value="Genomic_DNA"/>
</dbReference>
<dbReference type="Proteomes" id="UP000306102">
    <property type="component" value="Unassembled WGS sequence"/>
</dbReference>
<evidence type="ECO:0000313" key="3">
    <source>
        <dbReference type="Proteomes" id="UP000306102"/>
    </source>
</evidence>
<reference evidence="2 3" key="1">
    <citation type="journal article" date="2018" name="Proc. Natl. Acad. Sci. U.S.A.">
        <title>Draft genome sequence of Camellia sinensis var. sinensis provides insights into the evolution of the tea genome and tea quality.</title>
        <authorList>
            <person name="Wei C."/>
            <person name="Yang H."/>
            <person name="Wang S."/>
            <person name="Zhao J."/>
            <person name="Liu C."/>
            <person name="Gao L."/>
            <person name="Xia E."/>
            <person name="Lu Y."/>
            <person name="Tai Y."/>
            <person name="She G."/>
            <person name="Sun J."/>
            <person name="Cao H."/>
            <person name="Tong W."/>
            <person name="Gao Q."/>
            <person name="Li Y."/>
            <person name="Deng W."/>
            <person name="Jiang X."/>
            <person name="Wang W."/>
            <person name="Chen Q."/>
            <person name="Zhang S."/>
            <person name="Li H."/>
            <person name="Wu J."/>
            <person name="Wang P."/>
            <person name="Li P."/>
            <person name="Shi C."/>
            <person name="Zheng F."/>
            <person name="Jian J."/>
            <person name="Huang B."/>
            <person name="Shan D."/>
            <person name="Shi M."/>
            <person name="Fang C."/>
            <person name="Yue Y."/>
            <person name="Li F."/>
            <person name="Li D."/>
            <person name="Wei S."/>
            <person name="Han B."/>
            <person name="Jiang C."/>
            <person name="Yin Y."/>
            <person name="Xia T."/>
            <person name="Zhang Z."/>
            <person name="Bennetzen J.L."/>
            <person name="Zhao S."/>
            <person name="Wan X."/>
        </authorList>
    </citation>
    <scope>NUCLEOTIDE SEQUENCE [LARGE SCALE GENOMIC DNA]</scope>
    <source>
        <strain evidence="3">cv. Shuchazao</strain>
        <tissue evidence="2">Leaf</tissue>
    </source>
</reference>
<organism evidence="2 3">
    <name type="scientific">Camellia sinensis var. sinensis</name>
    <name type="common">China tea</name>
    <dbReference type="NCBI Taxonomy" id="542762"/>
    <lineage>
        <taxon>Eukaryota</taxon>
        <taxon>Viridiplantae</taxon>
        <taxon>Streptophyta</taxon>
        <taxon>Embryophyta</taxon>
        <taxon>Tracheophyta</taxon>
        <taxon>Spermatophyta</taxon>
        <taxon>Magnoliopsida</taxon>
        <taxon>eudicotyledons</taxon>
        <taxon>Gunneridae</taxon>
        <taxon>Pentapetalae</taxon>
        <taxon>asterids</taxon>
        <taxon>Ericales</taxon>
        <taxon>Theaceae</taxon>
        <taxon>Camellia</taxon>
    </lineage>
</organism>
<gene>
    <name evidence="2" type="ORF">TEA_026032</name>
</gene>
<keyword evidence="3" id="KW-1185">Reference proteome</keyword>
<name>A0A4S4EYC4_CAMSN</name>
<feature type="region of interest" description="Disordered" evidence="1">
    <location>
        <begin position="1"/>
        <end position="162"/>
    </location>
</feature>